<reference evidence="2 3" key="1">
    <citation type="submission" date="2006-11" db="EMBL/GenBank/DDBJ databases">
        <authorList>
            <consortium name="Laboratoire de Microbiologie (Universite Bourgogne)"/>
            <consortium name="GENOME Express"/>
            <consortium name="UMR Oenologie Ampelologie (Universite Bordeaux 2)"/>
            <person name="Guzzo J."/>
        </authorList>
    </citation>
    <scope>NUCLEOTIDE SEQUENCE [LARGE SCALE GENOMIC DNA]</scope>
    <source>
        <strain evidence="2 3">ATCC BAA-1163</strain>
    </source>
</reference>
<dbReference type="AlphaFoldDB" id="A0NI42"/>
<organism evidence="2 3">
    <name type="scientific">Oenococcus oeni ATCC BAA-1163</name>
    <dbReference type="NCBI Taxonomy" id="379360"/>
    <lineage>
        <taxon>Bacteria</taxon>
        <taxon>Bacillati</taxon>
        <taxon>Bacillota</taxon>
        <taxon>Bacilli</taxon>
        <taxon>Lactobacillales</taxon>
        <taxon>Lactobacillaceae</taxon>
        <taxon>Oenococcus</taxon>
    </lineage>
</organism>
<dbReference type="CDD" id="cd11523">
    <property type="entry name" value="NTP-PPase"/>
    <property type="match status" value="1"/>
</dbReference>
<dbReference type="HOGENOM" id="CLU_1676081_0_0_9"/>
<dbReference type="SUPFAM" id="SSF101386">
    <property type="entry name" value="all-alpha NTP pyrophosphatases"/>
    <property type="match status" value="1"/>
</dbReference>
<dbReference type="EMBL" id="AAUV01000039">
    <property type="protein sequence ID" value="EAV39846.1"/>
    <property type="molecule type" value="Genomic_DNA"/>
</dbReference>
<comment type="caution">
    <text evidence="2">The sequence shown here is derived from an EMBL/GenBank/DDBJ whole genome shotgun (WGS) entry which is preliminary data.</text>
</comment>
<dbReference type="PANTHER" id="PTHR42692">
    <property type="entry name" value="NUCLEOTIDE PYROPHOSPHOHYDROLASE"/>
    <property type="match status" value="1"/>
</dbReference>
<name>A0NI42_OENOE</name>
<evidence type="ECO:0000259" key="1">
    <source>
        <dbReference type="Pfam" id="PF03819"/>
    </source>
</evidence>
<protein>
    <recommendedName>
        <fullName evidence="1">NTP pyrophosphohydrolase MazG-like domain-containing protein</fullName>
    </recommendedName>
</protein>
<accession>A0NI42</accession>
<dbReference type="Gene3D" id="1.10.287.1080">
    <property type="entry name" value="MazG-like"/>
    <property type="match status" value="1"/>
</dbReference>
<evidence type="ECO:0000313" key="3">
    <source>
        <dbReference type="Proteomes" id="UP000003346"/>
    </source>
</evidence>
<dbReference type="InterPro" id="IPR047046">
    <property type="entry name" value="YpjD/YvdC"/>
</dbReference>
<dbReference type="PANTHER" id="PTHR42692:SF2">
    <property type="entry name" value="IG HYPOTHETICAL 16995"/>
    <property type="match status" value="1"/>
</dbReference>
<feature type="domain" description="NTP pyrophosphohydrolase MazG-like" evidence="1">
    <location>
        <begin position="80"/>
        <end position="156"/>
    </location>
</feature>
<evidence type="ECO:0000313" key="2">
    <source>
        <dbReference type="EMBL" id="EAV39846.1"/>
    </source>
</evidence>
<gene>
    <name evidence="2" type="ORF">OENOO_44021</name>
</gene>
<dbReference type="Pfam" id="PF03819">
    <property type="entry name" value="MazG"/>
    <property type="match status" value="1"/>
</dbReference>
<dbReference type="InterPro" id="IPR004518">
    <property type="entry name" value="MazG-like_dom"/>
</dbReference>
<dbReference type="Proteomes" id="UP000003346">
    <property type="component" value="Unassembled WGS sequence"/>
</dbReference>
<sequence length="157" mass="18808">MEFADHFVIKFVDNYNSSGLAFFKRKHIYKLKRIMEIALRTNNTIRFPRGQKMNLTEHEKWLINFYKQRNWYQYSPFIRLNYLSEETGELSRAIRAIEIGRDHPGDKQLSSIKKRDNLQEELADILDQLLIFCSKYNIDPNCLLSASENKLKKRFPE</sequence>
<proteinExistence type="predicted"/>